<dbReference type="EMBL" id="JAQQEZ010000062">
    <property type="protein sequence ID" value="MFM0007529.1"/>
    <property type="molecule type" value="Genomic_DNA"/>
</dbReference>
<evidence type="ECO:0008006" key="4">
    <source>
        <dbReference type="Google" id="ProtNLM"/>
    </source>
</evidence>
<dbReference type="RefSeq" id="WP_408182205.1">
    <property type="nucleotide sequence ID" value="NZ_JAQQEZ010000062.1"/>
</dbReference>
<feature type="region of interest" description="Disordered" evidence="1">
    <location>
        <begin position="1"/>
        <end position="53"/>
    </location>
</feature>
<gene>
    <name evidence="2" type="ORF">PQR57_42120</name>
</gene>
<evidence type="ECO:0000256" key="1">
    <source>
        <dbReference type="SAM" id="MobiDB-lite"/>
    </source>
</evidence>
<feature type="compositionally biased region" description="Basic and acidic residues" evidence="1">
    <location>
        <begin position="17"/>
        <end position="43"/>
    </location>
</feature>
<organism evidence="2 3">
    <name type="scientific">Paraburkholderia dipogonis</name>
    <dbReference type="NCBI Taxonomy" id="1211383"/>
    <lineage>
        <taxon>Bacteria</taxon>
        <taxon>Pseudomonadati</taxon>
        <taxon>Pseudomonadota</taxon>
        <taxon>Betaproteobacteria</taxon>
        <taxon>Burkholderiales</taxon>
        <taxon>Burkholderiaceae</taxon>
        <taxon>Paraburkholderia</taxon>
    </lineage>
</organism>
<protein>
    <recommendedName>
        <fullName evidence="4">DUF3008 family protein</fullName>
    </recommendedName>
</protein>
<proteinExistence type="predicted"/>
<comment type="caution">
    <text evidence="2">The sequence shown here is derived from an EMBL/GenBank/DDBJ whole genome shotgun (WGS) entry which is preliminary data.</text>
</comment>
<keyword evidence="3" id="KW-1185">Reference proteome</keyword>
<reference evidence="2 3" key="1">
    <citation type="journal article" date="2024" name="Chem. Sci.">
        <title>Discovery of megapolipeptins by genome mining of a Burkholderiales bacteria collection.</title>
        <authorList>
            <person name="Paulo B.S."/>
            <person name="Recchia M.J.J."/>
            <person name="Lee S."/>
            <person name="Fergusson C.H."/>
            <person name="Romanowski S.B."/>
            <person name="Hernandez A."/>
            <person name="Krull N."/>
            <person name="Liu D.Y."/>
            <person name="Cavanagh H."/>
            <person name="Bos A."/>
            <person name="Gray C.A."/>
            <person name="Murphy B.T."/>
            <person name="Linington R.G."/>
            <person name="Eustaquio A.S."/>
        </authorList>
    </citation>
    <scope>NUCLEOTIDE SEQUENCE [LARGE SCALE GENOMIC DNA]</scope>
    <source>
        <strain evidence="2 3">RL17-350-BIC-A</strain>
    </source>
</reference>
<accession>A0ABW9B548</accession>
<sequence>MSGFYAQTGAAATKQIQDTRRAAQKKTREAKSDTRDQTKKKNETTPAPAFGAQ</sequence>
<name>A0ABW9B548_9BURK</name>
<evidence type="ECO:0000313" key="2">
    <source>
        <dbReference type="EMBL" id="MFM0007529.1"/>
    </source>
</evidence>
<dbReference type="Proteomes" id="UP001629230">
    <property type="component" value="Unassembled WGS sequence"/>
</dbReference>
<evidence type="ECO:0000313" key="3">
    <source>
        <dbReference type="Proteomes" id="UP001629230"/>
    </source>
</evidence>